<evidence type="ECO:0000313" key="2">
    <source>
        <dbReference type="EMBL" id="WGL15261.1"/>
    </source>
</evidence>
<keyword evidence="3" id="KW-1185">Reference proteome</keyword>
<dbReference type="InterPro" id="IPR001296">
    <property type="entry name" value="Glyco_trans_1"/>
</dbReference>
<sequence length="392" mass="44402">MKKLLVISSAPAGFIEGTPYLDVKFVEGMRFYCDAWDGEVSCILRKRDASFPFGKIFREPELPFHPIFKEKGAQIRKQDIEGYDLVLCSGDNQDYLHVSELCRKNSVKIVYIIEYIFETRIQAILLQRGRSLVKKLYAMGSALLTEIRRRRAFRLSDGLQANGFPARNAYLSLNQNTLLYLDNRIRDCMQASNDEVTKKFENLKAGAPLKLIHSGRLEPMKGSQDIVPILRSLNEKSVNFELHIFGAGSLEKEIQQGIRALELTNNVYLHGAVDFENELVPFARENAHIFLCCHRQSDPSCSYLENMGCGVAIAGYDNRMWKALSEASQGGHTAPLGNPEALATLIAEMASDPDRIFRTAQSAHSYARAHSFEHEFQRRIQHLMDTLHTVRA</sequence>
<accession>A0ABY8N8P0</accession>
<dbReference type="EMBL" id="CP118605">
    <property type="protein sequence ID" value="WGL15261.1"/>
    <property type="molecule type" value="Genomic_DNA"/>
</dbReference>
<dbReference type="Pfam" id="PF00534">
    <property type="entry name" value="Glycos_transf_1"/>
    <property type="match status" value="1"/>
</dbReference>
<dbReference type="SUPFAM" id="SSF53756">
    <property type="entry name" value="UDP-Glycosyltransferase/glycogen phosphorylase"/>
    <property type="match status" value="1"/>
</dbReference>
<dbReference type="Gene3D" id="3.40.50.2000">
    <property type="entry name" value="Glycogen Phosphorylase B"/>
    <property type="match status" value="1"/>
</dbReference>
<reference evidence="2 3" key="1">
    <citation type="submission" date="2023-02" db="EMBL/GenBank/DDBJ databases">
        <title>Description and genomic characterization of Microbulbifer bruguierae sp. nov., isolated from the sediment of mangrove plant Bruguiera sexangula.</title>
        <authorList>
            <person name="Long M."/>
        </authorList>
    </citation>
    <scope>NUCLEOTIDE SEQUENCE [LARGE SCALE GENOMIC DNA]</scope>
    <source>
        <strain evidence="2 3">H12</strain>
    </source>
</reference>
<gene>
    <name evidence="2" type="ORF">PVT68_10810</name>
</gene>
<dbReference type="PANTHER" id="PTHR12526">
    <property type="entry name" value="GLYCOSYLTRANSFERASE"/>
    <property type="match status" value="1"/>
</dbReference>
<organism evidence="2 3">
    <name type="scientific">Microbulbifer bruguierae</name>
    <dbReference type="NCBI Taxonomy" id="3029061"/>
    <lineage>
        <taxon>Bacteria</taxon>
        <taxon>Pseudomonadati</taxon>
        <taxon>Pseudomonadota</taxon>
        <taxon>Gammaproteobacteria</taxon>
        <taxon>Cellvibrionales</taxon>
        <taxon>Microbulbiferaceae</taxon>
        <taxon>Microbulbifer</taxon>
    </lineage>
</organism>
<dbReference type="RefSeq" id="WP_280317937.1">
    <property type="nucleotide sequence ID" value="NZ_CP118605.1"/>
</dbReference>
<evidence type="ECO:0000313" key="3">
    <source>
        <dbReference type="Proteomes" id="UP001236500"/>
    </source>
</evidence>
<protein>
    <submittedName>
        <fullName evidence="2">Glycosyltransferase</fullName>
    </submittedName>
</protein>
<dbReference type="Proteomes" id="UP001236500">
    <property type="component" value="Chromosome"/>
</dbReference>
<proteinExistence type="predicted"/>
<name>A0ABY8N8P0_9GAMM</name>
<evidence type="ECO:0000259" key="1">
    <source>
        <dbReference type="Pfam" id="PF00534"/>
    </source>
</evidence>
<feature type="domain" description="Glycosyl transferase family 1" evidence="1">
    <location>
        <begin position="198"/>
        <end position="361"/>
    </location>
</feature>